<reference evidence="3 4" key="1">
    <citation type="submission" date="2022-04" db="EMBL/GenBank/DDBJ databases">
        <title>Positive selection, recombination, and allopatry shape intraspecific diversity of widespread and dominant cyanobacteria.</title>
        <authorList>
            <person name="Wei J."/>
            <person name="Shu W."/>
            <person name="Hu C."/>
        </authorList>
    </citation>
    <scope>NUCLEOTIDE SEQUENCE [LARGE SCALE GENOMIC DNA]</scope>
    <source>
        <strain evidence="3 4">GB2-A4</strain>
    </source>
</reference>
<name>A0ABV0JC46_9CYAN</name>
<dbReference type="SMART" id="SM00387">
    <property type="entry name" value="HATPase_c"/>
    <property type="match status" value="1"/>
</dbReference>
<dbReference type="PANTHER" id="PTHR45569">
    <property type="entry name" value="SENSOR PROTEIN KDPD"/>
    <property type="match status" value="1"/>
</dbReference>
<sequence length="332" mass="36333">MIADVNYLQALRNCCRDEAAFTQLQQLLADPRASQHLSKLSGFVGSQPQAEASTVNLSAISATNTTLEPLDRVEALLQEASTELQEVRQRQAVLFHVMEHDLRPFLMGTLMVLRNLLKQGDETVTITRSRVERMIQASDRQLHAMSALLETYATTEQTVPLQPEPVEFPALSQTILQDLAPLLSANQARITPQIPANMPPILADSDQIRRVVSHLVTATLQHNPPGLHLSLAAEVEAGMLRCTLLDDGLGWDSRECDRFFELQVRSPHACCSTSLGVQLHLCQQIIQAHGGEIGVINTEPGSIIWFTLPLLATAVASSSYASARLAIVPGLN</sequence>
<dbReference type="Proteomes" id="UP001464891">
    <property type="component" value="Unassembled WGS sequence"/>
</dbReference>
<dbReference type="InterPro" id="IPR003594">
    <property type="entry name" value="HATPase_dom"/>
</dbReference>
<dbReference type="InterPro" id="IPR036890">
    <property type="entry name" value="HATPase_C_sf"/>
</dbReference>
<evidence type="ECO:0000313" key="3">
    <source>
        <dbReference type="EMBL" id="MEP0818828.1"/>
    </source>
</evidence>
<evidence type="ECO:0000256" key="1">
    <source>
        <dbReference type="ARBA" id="ARBA00022777"/>
    </source>
</evidence>
<dbReference type="PANTHER" id="PTHR45569:SF1">
    <property type="entry name" value="SENSOR PROTEIN KDPD"/>
    <property type="match status" value="1"/>
</dbReference>
<gene>
    <name evidence="3" type="ORF">NC998_17150</name>
</gene>
<dbReference type="InterPro" id="IPR052023">
    <property type="entry name" value="Histidine_kinase_KdpD"/>
</dbReference>
<protein>
    <submittedName>
        <fullName evidence="3">ATP-binding protein</fullName>
    </submittedName>
</protein>
<dbReference type="EMBL" id="JAMPKM010000011">
    <property type="protein sequence ID" value="MEP0818828.1"/>
    <property type="molecule type" value="Genomic_DNA"/>
</dbReference>
<dbReference type="SUPFAM" id="SSF55874">
    <property type="entry name" value="ATPase domain of HSP90 chaperone/DNA topoisomerase II/histidine kinase"/>
    <property type="match status" value="1"/>
</dbReference>
<comment type="caution">
    <text evidence="3">The sequence shown here is derived from an EMBL/GenBank/DDBJ whole genome shotgun (WGS) entry which is preliminary data.</text>
</comment>
<organism evidence="3 4">
    <name type="scientific">Trichocoleus desertorum GB2-A4</name>
    <dbReference type="NCBI Taxonomy" id="2933944"/>
    <lineage>
        <taxon>Bacteria</taxon>
        <taxon>Bacillati</taxon>
        <taxon>Cyanobacteriota</taxon>
        <taxon>Cyanophyceae</taxon>
        <taxon>Leptolyngbyales</taxon>
        <taxon>Trichocoleusaceae</taxon>
        <taxon>Trichocoleus</taxon>
    </lineage>
</organism>
<feature type="domain" description="Histidine kinase" evidence="2">
    <location>
        <begin position="97"/>
        <end position="312"/>
    </location>
</feature>
<dbReference type="PROSITE" id="PS50109">
    <property type="entry name" value="HIS_KIN"/>
    <property type="match status" value="1"/>
</dbReference>
<keyword evidence="1" id="KW-0418">Kinase</keyword>
<keyword evidence="3" id="KW-0547">Nucleotide-binding</keyword>
<keyword evidence="1" id="KW-0808">Transferase</keyword>
<dbReference type="GO" id="GO:0005524">
    <property type="term" value="F:ATP binding"/>
    <property type="evidence" value="ECO:0007669"/>
    <property type="project" value="UniProtKB-KW"/>
</dbReference>
<keyword evidence="3" id="KW-0067">ATP-binding</keyword>
<evidence type="ECO:0000313" key="4">
    <source>
        <dbReference type="Proteomes" id="UP001464891"/>
    </source>
</evidence>
<proteinExistence type="predicted"/>
<evidence type="ECO:0000259" key="2">
    <source>
        <dbReference type="PROSITE" id="PS50109"/>
    </source>
</evidence>
<keyword evidence="4" id="KW-1185">Reference proteome</keyword>
<dbReference type="Gene3D" id="3.30.565.10">
    <property type="entry name" value="Histidine kinase-like ATPase, C-terminal domain"/>
    <property type="match status" value="1"/>
</dbReference>
<dbReference type="InterPro" id="IPR005467">
    <property type="entry name" value="His_kinase_dom"/>
</dbReference>
<accession>A0ABV0JC46</accession>
<dbReference type="RefSeq" id="WP_190437329.1">
    <property type="nucleotide sequence ID" value="NZ_JAMPKM010000011.1"/>
</dbReference>
<dbReference type="Pfam" id="PF02518">
    <property type="entry name" value="HATPase_c"/>
    <property type="match status" value="1"/>
</dbReference>